<feature type="transmembrane region" description="Helical" evidence="1">
    <location>
        <begin position="38"/>
        <end position="60"/>
    </location>
</feature>
<evidence type="ECO:0000313" key="3">
    <source>
        <dbReference type="Proteomes" id="UP000507470"/>
    </source>
</evidence>
<protein>
    <submittedName>
        <fullName evidence="2">Uncharacterized protein</fullName>
    </submittedName>
</protein>
<gene>
    <name evidence="2" type="ORF">MCOR_15979</name>
</gene>
<keyword evidence="1" id="KW-1133">Transmembrane helix</keyword>
<evidence type="ECO:0000313" key="2">
    <source>
        <dbReference type="EMBL" id="CAC5379982.1"/>
    </source>
</evidence>
<evidence type="ECO:0000256" key="1">
    <source>
        <dbReference type="SAM" id="Phobius"/>
    </source>
</evidence>
<dbReference type="AlphaFoldDB" id="A0A6J8B7N5"/>
<reference evidence="2 3" key="1">
    <citation type="submission" date="2020-06" db="EMBL/GenBank/DDBJ databases">
        <authorList>
            <person name="Li R."/>
            <person name="Bekaert M."/>
        </authorList>
    </citation>
    <scope>NUCLEOTIDE SEQUENCE [LARGE SCALE GENOMIC DNA]</scope>
    <source>
        <strain evidence="3">wild</strain>
    </source>
</reference>
<proteinExistence type="predicted"/>
<keyword evidence="3" id="KW-1185">Reference proteome</keyword>
<keyword evidence="1" id="KW-0472">Membrane</keyword>
<dbReference type="Proteomes" id="UP000507470">
    <property type="component" value="Unassembled WGS sequence"/>
</dbReference>
<dbReference type="EMBL" id="CACVKT020002787">
    <property type="protein sequence ID" value="CAC5379982.1"/>
    <property type="molecule type" value="Genomic_DNA"/>
</dbReference>
<keyword evidence="1" id="KW-0812">Transmembrane</keyword>
<sequence>MLSKSVKSTLVTEDKVNTDELKLPYVHVISMFFSSEKLLMVCSIIAESVLVLGMFSLRVIGAILRNIYESKVVILMTFMTVLLCAEVVVAIMATSYCCCCSAWGTSDQQGVSFVNDTQPGLFLDLQQINIPMANVQPLMENTGHIDIPTVSYPRANQYQENTTNE</sequence>
<name>A0A6J8B7N5_MYTCO</name>
<organism evidence="2 3">
    <name type="scientific">Mytilus coruscus</name>
    <name type="common">Sea mussel</name>
    <dbReference type="NCBI Taxonomy" id="42192"/>
    <lineage>
        <taxon>Eukaryota</taxon>
        <taxon>Metazoa</taxon>
        <taxon>Spiralia</taxon>
        <taxon>Lophotrochozoa</taxon>
        <taxon>Mollusca</taxon>
        <taxon>Bivalvia</taxon>
        <taxon>Autobranchia</taxon>
        <taxon>Pteriomorphia</taxon>
        <taxon>Mytilida</taxon>
        <taxon>Mytiloidea</taxon>
        <taxon>Mytilidae</taxon>
        <taxon>Mytilinae</taxon>
        <taxon>Mytilus</taxon>
    </lineage>
</organism>
<accession>A0A6J8B7N5</accession>
<feature type="transmembrane region" description="Helical" evidence="1">
    <location>
        <begin position="72"/>
        <end position="93"/>
    </location>
</feature>